<dbReference type="OrthoDB" id="166264at2"/>
<dbReference type="InterPro" id="IPR019887">
    <property type="entry name" value="Tscrpt_reg_AsnC/Lrp_C"/>
</dbReference>
<dbReference type="PANTHER" id="PTHR30154:SF34">
    <property type="entry name" value="TRANSCRIPTIONAL REGULATOR AZLB"/>
    <property type="match status" value="1"/>
</dbReference>
<accession>A0A4Y3NHM7</accession>
<evidence type="ECO:0000256" key="2">
    <source>
        <dbReference type="ARBA" id="ARBA00023125"/>
    </source>
</evidence>
<dbReference type="InterPro" id="IPR036390">
    <property type="entry name" value="WH_DNA-bd_sf"/>
</dbReference>
<evidence type="ECO:0000313" key="5">
    <source>
        <dbReference type="EMBL" id="GEB18219.1"/>
    </source>
</evidence>
<feature type="domain" description="HTH asnC-type" evidence="4">
    <location>
        <begin position="7"/>
        <end position="58"/>
    </location>
</feature>
<protein>
    <submittedName>
        <fullName evidence="5">AsnC family transcriptional regulator</fullName>
    </submittedName>
</protein>
<dbReference type="InterPro" id="IPR000485">
    <property type="entry name" value="AsnC-type_HTH_dom"/>
</dbReference>
<dbReference type="GO" id="GO:0043200">
    <property type="term" value="P:response to amino acid"/>
    <property type="evidence" value="ECO:0007669"/>
    <property type="project" value="TreeGrafter"/>
</dbReference>
<dbReference type="EMBL" id="BJMD01000005">
    <property type="protein sequence ID" value="GEB18219.1"/>
    <property type="molecule type" value="Genomic_DNA"/>
</dbReference>
<dbReference type="PANTHER" id="PTHR30154">
    <property type="entry name" value="LEUCINE-RESPONSIVE REGULATORY PROTEIN"/>
    <property type="match status" value="1"/>
</dbReference>
<keyword evidence="2" id="KW-0238">DNA-binding</keyword>
<name>A0A4Y3NHM7_PAEAU</name>
<keyword evidence="3" id="KW-0804">Transcription</keyword>
<dbReference type="GO" id="GO:0043565">
    <property type="term" value="F:sequence-specific DNA binding"/>
    <property type="evidence" value="ECO:0007669"/>
    <property type="project" value="InterPro"/>
</dbReference>
<dbReference type="InterPro" id="IPR019888">
    <property type="entry name" value="Tscrpt_reg_AsnC-like"/>
</dbReference>
<gene>
    <name evidence="5" type="ORF">AAU01_09740</name>
</gene>
<evidence type="ECO:0000256" key="3">
    <source>
        <dbReference type="ARBA" id="ARBA00023163"/>
    </source>
</evidence>
<dbReference type="SUPFAM" id="SSF46785">
    <property type="entry name" value="Winged helix' DNA-binding domain"/>
    <property type="match status" value="1"/>
</dbReference>
<dbReference type="PROSITE" id="PS50956">
    <property type="entry name" value="HTH_ASNC_2"/>
    <property type="match status" value="1"/>
</dbReference>
<dbReference type="InterPro" id="IPR011008">
    <property type="entry name" value="Dimeric_a/b-barrel"/>
</dbReference>
<dbReference type="Pfam" id="PF01037">
    <property type="entry name" value="AsnC_trans_reg"/>
    <property type="match status" value="1"/>
</dbReference>
<keyword evidence="1" id="KW-0805">Transcription regulation</keyword>
<dbReference type="RefSeq" id="WP_141282183.1">
    <property type="nucleotide sequence ID" value="NZ_BAAAWK010000001.1"/>
</dbReference>
<sequence length="157" mass="17200">MPKNPRDGIDAQILSELRQNARISLAQLGEKVLLSRNAVRQRIERLERDGFINGYTIKESAGDGAATVNAVLLIQRQDRMRGGDVIAGLRAIPEITTCDVVSGELDLVARVEAPDAARIQEIWRQVSEFPGVRDITTALSLSTVIDRQLARDGGPRS</sequence>
<dbReference type="PRINTS" id="PR00033">
    <property type="entry name" value="HTHASNC"/>
</dbReference>
<evidence type="ECO:0000259" key="4">
    <source>
        <dbReference type="PROSITE" id="PS50956"/>
    </source>
</evidence>
<comment type="caution">
    <text evidence="5">The sequence shown here is derived from an EMBL/GenBank/DDBJ whole genome shotgun (WGS) entry which is preliminary data.</text>
</comment>
<dbReference type="GO" id="GO:0005829">
    <property type="term" value="C:cytosol"/>
    <property type="evidence" value="ECO:0007669"/>
    <property type="project" value="TreeGrafter"/>
</dbReference>
<keyword evidence="6" id="KW-1185">Reference proteome</keyword>
<proteinExistence type="predicted"/>
<dbReference type="Gene3D" id="3.30.70.920">
    <property type="match status" value="1"/>
</dbReference>
<dbReference type="Proteomes" id="UP000317715">
    <property type="component" value="Unassembled WGS sequence"/>
</dbReference>
<dbReference type="Pfam" id="PF13412">
    <property type="entry name" value="HTH_24"/>
    <property type="match status" value="1"/>
</dbReference>
<dbReference type="SUPFAM" id="SSF54909">
    <property type="entry name" value="Dimeric alpha+beta barrel"/>
    <property type="match status" value="1"/>
</dbReference>
<dbReference type="SMART" id="SM00344">
    <property type="entry name" value="HTH_ASNC"/>
    <property type="match status" value="1"/>
</dbReference>
<evidence type="ECO:0000313" key="6">
    <source>
        <dbReference type="Proteomes" id="UP000317715"/>
    </source>
</evidence>
<evidence type="ECO:0000256" key="1">
    <source>
        <dbReference type="ARBA" id="ARBA00023015"/>
    </source>
</evidence>
<reference evidence="5 6" key="1">
    <citation type="submission" date="2019-06" db="EMBL/GenBank/DDBJ databases">
        <title>Whole genome shotgun sequence of Paenarthrobacter aurescens NBRC 12136.</title>
        <authorList>
            <person name="Hosoyama A."/>
            <person name="Uohara A."/>
            <person name="Ohji S."/>
            <person name="Ichikawa N."/>
        </authorList>
    </citation>
    <scope>NUCLEOTIDE SEQUENCE [LARGE SCALE GENOMIC DNA]</scope>
    <source>
        <strain evidence="5 6">NBRC 12136</strain>
    </source>
</reference>
<dbReference type="Gene3D" id="1.10.10.10">
    <property type="entry name" value="Winged helix-like DNA-binding domain superfamily/Winged helix DNA-binding domain"/>
    <property type="match status" value="1"/>
</dbReference>
<dbReference type="GeneID" id="97300818"/>
<organism evidence="5 6">
    <name type="scientific">Paenarthrobacter aurescens</name>
    <name type="common">Arthrobacter aurescens</name>
    <dbReference type="NCBI Taxonomy" id="43663"/>
    <lineage>
        <taxon>Bacteria</taxon>
        <taxon>Bacillati</taxon>
        <taxon>Actinomycetota</taxon>
        <taxon>Actinomycetes</taxon>
        <taxon>Micrococcales</taxon>
        <taxon>Micrococcaceae</taxon>
        <taxon>Paenarthrobacter</taxon>
    </lineage>
</organism>
<dbReference type="AlphaFoldDB" id="A0A4Y3NHM7"/>
<dbReference type="InterPro" id="IPR036388">
    <property type="entry name" value="WH-like_DNA-bd_sf"/>
</dbReference>